<dbReference type="HOGENOM" id="CLU_047373_0_2_11"/>
<dbReference type="PANTHER" id="PTHR11092:SF0">
    <property type="entry name" value="EPIMERASE FAMILY PROTEIN SDR39U1"/>
    <property type="match status" value="1"/>
</dbReference>
<comment type="similarity">
    <text evidence="1">Belongs to the NAD(P)-dependent epimerase/dehydratase family. SDR39U1 subfamily.</text>
</comment>
<dbReference type="PANTHER" id="PTHR11092">
    <property type="entry name" value="SUGAR NUCLEOTIDE EPIMERASE RELATED"/>
    <property type="match status" value="1"/>
</dbReference>
<dbReference type="SUPFAM" id="SSF51735">
    <property type="entry name" value="NAD(P)-binding Rossmann-fold domains"/>
    <property type="match status" value="1"/>
</dbReference>
<evidence type="ECO:0000256" key="1">
    <source>
        <dbReference type="ARBA" id="ARBA00009353"/>
    </source>
</evidence>
<dbReference type="InterPro" id="IPR001509">
    <property type="entry name" value="Epimerase_deHydtase"/>
</dbReference>
<gene>
    <name evidence="4" type="ordered locus">ROP_08790</name>
</gene>
<dbReference type="Pfam" id="PF01370">
    <property type="entry name" value="Epimerase"/>
    <property type="match status" value="1"/>
</dbReference>
<sequence>MHMRVVIAGSSGLIGTALVSSLRGDGHDVVRLVRRSSAGPDESRWDPQKDRLDTGILSDADAVVNLCGVGIGDKRWTGAYKQLIRDSRIAATDVLAEAVAEAGVPVLVNASAVGYYGDTGDRVVDETSPSGTGFLADTCRDWEAATAPAGDSKVRTVRLRSGIVLSPHGGLLGRLKTLYSFGLGGRLGNGRQYLSWISLEDEVDAIKFVLSRDDVAGPVNVTGPAPVTNAQFNGAVARTMHRPAPWIVPGFALSALVGEFAQEGILAGQRAIPTVLENAGFRFRHNTIGEALDAALVQ</sequence>
<evidence type="ECO:0000259" key="2">
    <source>
        <dbReference type="Pfam" id="PF01370"/>
    </source>
</evidence>
<feature type="domain" description="NAD-dependent epimerase/dehydratase" evidence="2">
    <location>
        <begin position="5"/>
        <end position="214"/>
    </location>
</feature>
<dbReference type="KEGG" id="rop:ROP_08790"/>
<reference evidence="4 5" key="1">
    <citation type="submission" date="2009-03" db="EMBL/GenBank/DDBJ databases">
        <title>Comparison of the complete genome sequences of Rhodococcus erythropolis PR4 and Rhodococcus opacus B4.</title>
        <authorList>
            <person name="Takarada H."/>
            <person name="Sekine M."/>
            <person name="Hosoyama A."/>
            <person name="Yamada R."/>
            <person name="Fujisawa T."/>
            <person name="Omata S."/>
            <person name="Shimizu A."/>
            <person name="Tsukatani N."/>
            <person name="Tanikawa S."/>
            <person name="Fujita N."/>
            <person name="Harayama S."/>
        </authorList>
    </citation>
    <scope>NUCLEOTIDE SEQUENCE [LARGE SCALE GENOMIC DNA]</scope>
    <source>
        <strain evidence="4 5">B4</strain>
    </source>
</reference>
<dbReference type="EMBL" id="AP011115">
    <property type="protein sequence ID" value="BAH49126.1"/>
    <property type="molecule type" value="Genomic_DNA"/>
</dbReference>
<evidence type="ECO:0008006" key="6">
    <source>
        <dbReference type="Google" id="ProtNLM"/>
    </source>
</evidence>
<dbReference type="Proteomes" id="UP000002212">
    <property type="component" value="Chromosome"/>
</dbReference>
<feature type="domain" description="DUF1731" evidence="3">
    <location>
        <begin position="248"/>
        <end position="294"/>
    </location>
</feature>
<evidence type="ECO:0000313" key="5">
    <source>
        <dbReference type="Proteomes" id="UP000002212"/>
    </source>
</evidence>
<name>C1AUB8_RHOOB</name>
<dbReference type="Gene3D" id="3.40.50.720">
    <property type="entry name" value="NAD(P)-binding Rossmann-like Domain"/>
    <property type="match status" value="1"/>
</dbReference>
<evidence type="ECO:0000259" key="3">
    <source>
        <dbReference type="Pfam" id="PF08338"/>
    </source>
</evidence>
<protein>
    <recommendedName>
        <fullName evidence="6">TIGR01777 family protein</fullName>
    </recommendedName>
</protein>
<dbReference type="InterPro" id="IPR010099">
    <property type="entry name" value="SDR39U1"/>
</dbReference>
<dbReference type="STRING" id="632772.ROP_08790"/>
<organism evidence="4 5">
    <name type="scientific">Rhodococcus opacus (strain B4)</name>
    <dbReference type="NCBI Taxonomy" id="632772"/>
    <lineage>
        <taxon>Bacteria</taxon>
        <taxon>Bacillati</taxon>
        <taxon>Actinomycetota</taxon>
        <taxon>Actinomycetes</taxon>
        <taxon>Mycobacteriales</taxon>
        <taxon>Nocardiaceae</taxon>
        <taxon>Rhodococcus</taxon>
    </lineage>
</organism>
<proteinExistence type="inferred from homology"/>
<evidence type="ECO:0000313" key="4">
    <source>
        <dbReference type="EMBL" id="BAH49126.1"/>
    </source>
</evidence>
<dbReference type="InterPro" id="IPR036291">
    <property type="entry name" value="NAD(P)-bd_dom_sf"/>
</dbReference>
<dbReference type="PATRIC" id="fig|632772.20.peg.943"/>
<dbReference type="NCBIfam" id="TIGR01777">
    <property type="entry name" value="yfcH"/>
    <property type="match status" value="1"/>
</dbReference>
<dbReference type="Pfam" id="PF08338">
    <property type="entry name" value="DUF1731"/>
    <property type="match status" value="1"/>
</dbReference>
<dbReference type="AlphaFoldDB" id="C1AUB8"/>
<accession>C1AUB8</accession>
<dbReference type="InterPro" id="IPR013549">
    <property type="entry name" value="DUF1731"/>
</dbReference>